<dbReference type="AlphaFoldDB" id="A0AAV3RNY1"/>
<dbReference type="EMBL" id="BAABME010029080">
    <property type="protein sequence ID" value="GAA0183174.1"/>
    <property type="molecule type" value="Genomic_DNA"/>
</dbReference>
<name>A0AAV3RNY1_LITER</name>
<dbReference type="PANTHER" id="PTHR33974">
    <property type="entry name" value="VASCULAR-RELATED UNKNOWN PROTEIN 1-RELATED"/>
    <property type="match status" value="1"/>
</dbReference>
<sequence>MENSVNSTNNNILMIASSSKEKRVDNDHNSPEESSWTFYIQDFLCEDDNNSLSSYSCYEMSDSLLSDAAAPAVKDPNYQKDGGLNVNYETSKRKTKRTIFRKQIVTHGAAMDEDLEDTASSPVNSPKVSYMNNFEIKQKELPNVYQEEVGRKSSSSRDEVGGDITELKKRGLCLVPLSNVANYFSY</sequence>
<organism evidence="1 2">
    <name type="scientific">Lithospermum erythrorhizon</name>
    <name type="common">Purple gromwell</name>
    <name type="synonym">Lithospermum officinale var. erythrorhizon</name>
    <dbReference type="NCBI Taxonomy" id="34254"/>
    <lineage>
        <taxon>Eukaryota</taxon>
        <taxon>Viridiplantae</taxon>
        <taxon>Streptophyta</taxon>
        <taxon>Embryophyta</taxon>
        <taxon>Tracheophyta</taxon>
        <taxon>Spermatophyta</taxon>
        <taxon>Magnoliopsida</taxon>
        <taxon>eudicotyledons</taxon>
        <taxon>Gunneridae</taxon>
        <taxon>Pentapetalae</taxon>
        <taxon>asterids</taxon>
        <taxon>lamiids</taxon>
        <taxon>Boraginales</taxon>
        <taxon>Boraginaceae</taxon>
        <taxon>Boraginoideae</taxon>
        <taxon>Lithospermeae</taxon>
        <taxon>Lithospermum</taxon>
    </lineage>
</organism>
<protein>
    <submittedName>
        <fullName evidence="1">Uncharacterized protein</fullName>
    </submittedName>
</protein>
<dbReference type="PANTHER" id="PTHR33974:SF25">
    <property type="entry name" value="SMALL PHOSPHATASE-LIKE PROTEIN 2, PUTATIVE-RELATED"/>
    <property type="match status" value="1"/>
</dbReference>
<reference evidence="1 2" key="1">
    <citation type="submission" date="2024-01" db="EMBL/GenBank/DDBJ databases">
        <title>The complete chloroplast genome sequence of Lithospermum erythrorhizon: insights into the phylogenetic relationship among Boraginaceae species and the maternal lineages of purple gromwells.</title>
        <authorList>
            <person name="Okada T."/>
            <person name="Watanabe K."/>
        </authorList>
    </citation>
    <scope>NUCLEOTIDE SEQUENCE [LARGE SCALE GENOMIC DNA]</scope>
</reference>
<keyword evidence="2" id="KW-1185">Reference proteome</keyword>
<proteinExistence type="predicted"/>
<comment type="caution">
    <text evidence="1">The sequence shown here is derived from an EMBL/GenBank/DDBJ whole genome shotgun (WGS) entry which is preliminary data.</text>
</comment>
<gene>
    <name evidence="1" type="ORF">LIER_42353</name>
</gene>
<evidence type="ECO:0000313" key="2">
    <source>
        <dbReference type="Proteomes" id="UP001454036"/>
    </source>
</evidence>
<dbReference type="InterPro" id="IPR039280">
    <property type="entry name" value="VUP"/>
</dbReference>
<evidence type="ECO:0000313" key="1">
    <source>
        <dbReference type="EMBL" id="GAA0183174.1"/>
    </source>
</evidence>
<dbReference type="GO" id="GO:0010089">
    <property type="term" value="P:xylem development"/>
    <property type="evidence" value="ECO:0007669"/>
    <property type="project" value="InterPro"/>
</dbReference>
<accession>A0AAV3RNY1</accession>
<dbReference type="Proteomes" id="UP001454036">
    <property type="component" value="Unassembled WGS sequence"/>
</dbReference>